<name>A0A2S9E2J3_PSECE</name>
<dbReference type="RefSeq" id="WP_105225738.1">
    <property type="nucleotide sequence ID" value="NZ_PCQE01000004.1"/>
</dbReference>
<evidence type="ECO:0000313" key="3">
    <source>
        <dbReference type="Proteomes" id="UP000239458"/>
    </source>
</evidence>
<dbReference type="Proteomes" id="UP000239458">
    <property type="component" value="Unassembled WGS sequence"/>
</dbReference>
<feature type="compositionally biased region" description="Polar residues" evidence="1">
    <location>
        <begin position="116"/>
        <end position="125"/>
    </location>
</feature>
<gene>
    <name evidence="2" type="ORF">CQ006_04620</name>
</gene>
<organism evidence="2 3">
    <name type="scientific">Pseudomonas cedrina</name>
    <dbReference type="NCBI Taxonomy" id="651740"/>
    <lineage>
        <taxon>Bacteria</taxon>
        <taxon>Pseudomonadati</taxon>
        <taxon>Pseudomonadota</taxon>
        <taxon>Gammaproteobacteria</taxon>
        <taxon>Pseudomonadales</taxon>
        <taxon>Pseudomonadaceae</taxon>
        <taxon>Pseudomonas</taxon>
    </lineage>
</organism>
<proteinExistence type="predicted"/>
<evidence type="ECO:0000256" key="1">
    <source>
        <dbReference type="SAM" id="MobiDB-lite"/>
    </source>
</evidence>
<reference evidence="2 3" key="1">
    <citation type="submission" date="2017-09" db="EMBL/GenBank/DDBJ databases">
        <title>Genomic, metabolic, and phenotypic characteristics of bacterial isolates from the natural microbiome of the model nematode Caenorhabditis elegans.</title>
        <authorList>
            <person name="Zimmermann J."/>
            <person name="Obeng N."/>
            <person name="Yang W."/>
            <person name="Obeng O."/>
            <person name="Kissoyan K."/>
            <person name="Pees B."/>
            <person name="Dirksen P."/>
            <person name="Hoppner M."/>
            <person name="Franke A."/>
            <person name="Rosenstiel P."/>
            <person name="Leippe M."/>
            <person name="Dierking K."/>
            <person name="Kaleta C."/>
            <person name="Schulenburg H."/>
        </authorList>
    </citation>
    <scope>NUCLEOTIDE SEQUENCE [LARGE SCALE GENOMIC DNA]</scope>
    <source>
        <strain evidence="2 3">MYb184</strain>
    </source>
</reference>
<evidence type="ECO:0000313" key="2">
    <source>
        <dbReference type="EMBL" id="PRC08998.1"/>
    </source>
</evidence>
<protein>
    <submittedName>
        <fullName evidence="2">Uncharacterized protein</fullName>
    </submittedName>
</protein>
<dbReference type="AlphaFoldDB" id="A0A2S9E2J3"/>
<dbReference type="EMBL" id="PCQE01000004">
    <property type="protein sequence ID" value="PRC08998.1"/>
    <property type="molecule type" value="Genomic_DNA"/>
</dbReference>
<feature type="region of interest" description="Disordered" evidence="1">
    <location>
        <begin position="92"/>
        <end position="125"/>
    </location>
</feature>
<comment type="caution">
    <text evidence="2">The sequence shown here is derived from an EMBL/GenBank/DDBJ whole genome shotgun (WGS) entry which is preliminary data.</text>
</comment>
<sequence length="125" mass="13043">MPKRYEVLERSFINGRLYEPGETLVLEIDSPGGNLKIAGAAKAPTIQQGADDLGLGYVAARGAAGKFVIKDDKDQRVGEFIGSKAEAEAEAARLNAGGSVAQPTIQQGADDEDQDNTNGNGLPDA</sequence>
<accession>A0A2S9E2J3</accession>